<reference evidence="7 8" key="1">
    <citation type="journal article" date="2019" name="Int. J. Syst. Evol. Microbiol.">
        <title>The Global Catalogue of Microorganisms (GCM) 10K type strain sequencing project: providing services to taxonomists for standard genome sequencing and annotation.</title>
        <authorList>
            <consortium name="The Broad Institute Genomics Platform"/>
            <consortium name="The Broad Institute Genome Sequencing Center for Infectious Disease"/>
            <person name="Wu L."/>
            <person name="Ma J."/>
        </authorList>
    </citation>
    <scope>NUCLEOTIDE SEQUENCE [LARGE SCALE GENOMIC DNA]</scope>
    <source>
        <strain evidence="7 8">JCM 3367</strain>
    </source>
</reference>
<dbReference type="PANTHER" id="PTHR18895">
    <property type="entry name" value="HEMK METHYLTRANSFERASE"/>
    <property type="match status" value="1"/>
</dbReference>
<comment type="catalytic activity">
    <reaction evidence="5">
        <text>L-glutaminyl-[peptide chain release factor] + S-adenosyl-L-methionine = N(5)-methyl-L-glutaminyl-[peptide chain release factor] + S-adenosyl-L-homocysteine + H(+)</text>
        <dbReference type="Rhea" id="RHEA:42896"/>
        <dbReference type="Rhea" id="RHEA-COMP:10271"/>
        <dbReference type="Rhea" id="RHEA-COMP:10272"/>
        <dbReference type="ChEBI" id="CHEBI:15378"/>
        <dbReference type="ChEBI" id="CHEBI:30011"/>
        <dbReference type="ChEBI" id="CHEBI:57856"/>
        <dbReference type="ChEBI" id="CHEBI:59789"/>
        <dbReference type="ChEBI" id="CHEBI:61891"/>
        <dbReference type="EC" id="2.1.1.297"/>
    </reaction>
</comment>
<dbReference type="InterPro" id="IPR022446">
    <property type="entry name" value="MeTrfrase_put"/>
</dbReference>
<evidence type="ECO:0000256" key="2">
    <source>
        <dbReference type="ARBA" id="ARBA00022603"/>
    </source>
</evidence>
<dbReference type="Pfam" id="PF05175">
    <property type="entry name" value="MTS"/>
    <property type="match status" value="1"/>
</dbReference>
<evidence type="ECO:0000256" key="1">
    <source>
        <dbReference type="ARBA" id="ARBA00012771"/>
    </source>
</evidence>
<proteinExistence type="predicted"/>
<feature type="domain" description="Methyltransferase small" evidence="6">
    <location>
        <begin position="68"/>
        <end position="170"/>
    </location>
</feature>
<accession>A0ABN3NPF1</accession>
<evidence type="ECO:0000259" key="6">
    <source>
        <dbReference type="Pfam" id="PF05175"/>
    </source>
</evidence>
<dbReference type="PANTHER" id="PTHR18895:SF74">
    <property type="entry name" value="MTRF1L RELEASE FACTOR GLUTAMINE METHYLTRANSFERASE"/>
    <property type="match status" value="1"/>
</dbReference>
<keyword evidence="4" id="KW-0949">S-adenosyl-L-methionine</keyword>
<comment type="caution">
    <text evidence="7">The sequence shown here is derived from an EMBL/GenBank/DDBJ whole genome shotgun (WGS) entry which is preliminary data.</text>
</comment>
<organism evidence="7 8">
    <name type="scientific">Pilimelia columellifera subsp. columellifera</name>
    <dbReference type="NCBI Taxonomy" id="706583"/>
    <lineage>
        <taxon>Bacteria</taxon>
        <taxon>Bacillati</taxon>
        <taxon>Actinomycetota</taxon>
        <taxon>Actinomycetes</taxon>
        <taxon>Micromonosporales</taxon>
        <taxon>Micromonosporaceae</taxon>
        <taxon>Pilimelia</taxon>
    </lineage>
</organism>
<dbReference type="NCBIfam" id="TIGR00536">
    <property type="entry name" value="hemK_fam"/>
    <property type="match status" value="1"/>
</dbReference>
<dbReference type="InterPro" id="IPR004556">
    <property type="entry name" value="HemK-like"/>
</dbReference>
<keyword evidence="2" id="KW-0489">Methyltransferase</keyword>
<dbReference type="Gene3D" id="3.40.50.150">
    <property type="entry name" value="Vaccinia Virus protein VP39"/>
    <property type="match status" value="1"/>
</dbReference>
<dbReference type="RefSeq" id="WP_344173752.1">
    <property type="nucleotide sequence ID" value="NZ_BAAARY010000018.1"/>
</dbReference>
<dbReference type="EMBL" id="BAAARY010000018">
    <property type="protein sequence ID" value="GAA2529664.1"/>
    <property type="molecule type" value="Genomic_DNA"/>
</dbReference>
<dbReference type="SUPFAM" id="SSF53335">
    <property type="entry name" value="S-adenosyl-L-methionine-dependent methyltransferases"/>
    <property type="match status" value="1"/>
</dbReference>
<dbReference type="InterPro" id="IPR050320">
    <property type="entry name" value="N5-glutamine_MTase"/>
</dbReference>
<dbReference type="EC" id="2.1.1.297" evidence="1"/>
<evidence type="ECO:0000313" key="8">
    <source>
        <dbReference type="Proteomes" id="UP001499978"/>
    </source>
</evidence>
<gene>
    <name evidence="7" type="ORF">GCM10010201_31130</name>
</gene>
<evidence type="ECO:0000313" key="7">
    <source>
        <dbReference type="EMBL" id="GAA2529664.1"/>
    </source>
</evidence>
<protein>
    <recommendedName>
        <fullName evidence="1">peptide chain release factor N(5)-glutamine methyltransferase</fullName>
        <ecNumber evidence="1">2.1.1.297</ecNumber>
    </recommendedName>
</protein>
<evidence type="ECO:0000256" key="3">
    <source>
        <dbReference type="ARBA" id="ARBA00022679"/>
    </source>
</evidence>
<dbReference type="Proteomes" id="UP001499978">
    <property type="component" value="Unassembled WGS sequence"/>
</dbReference>
<dbReference type="InterPro" id="IPR029063">
    <property type="entry name" value="SAM-dependent_MTases_sf"/>
</dbReference>
<keyword evidence="8" id="KW-1185">Reference proteome</keyword>
<sequence>MTTPDPTEAVVLRLRAAGCVFAEDEARLLVGAARTPQELIVMTRRRVDGEPLEVILGWAEFCGLRIAVDPGVFVPRQRTAYLVEEAIAVTSEGAVVVDLCCGTGAIGAAVAARAPGIRLHAADIEPASVRCARRNLEPIGGQVHEGDLFDALPAELRGTVDVLLVNAPYVPTGEIAMMPPEARDHEPRVALDGGTDGVDVHRRVAESAARWLAPGGHLFIESGESQAALTAAAMSAHGLQAYTLTSDEWCSTVAIGRRPHDCQLEG</sequence>
<dbReference type="InterPro" id="IPR007848">
    <property type="entry name" value="Small_mtfrase_dom"/>
</dbReference>
<evidence type="ECO:0000256" key="4">
    <source>
        <dbReference type="ARBA" id="ARBA00022691"/>
    </source>
</evidence>
<dbReference type="NCBIfam" id="TIGR03704">
    <property type="entry name" value="PrmC_rel_meth"/>
    <property type="match status" value="1"/>
</dbReference>
<name>A0ABN3NPF1_9ACTN</name>
<evidence type="ECO:0000256" key="5">
    <source>
        <dbReference type="ARBA" id="ARBA00048391"/>
    </source>
</evidence>
<keyword evidence="3" id="KW-0808">Transferase</keyword>